<feature type="region of interest" description="Disordered" evidence="1">
    <location>
        <begin position="538"/>
        <end position="617"/>
    </location>
</feature>
<gene>
    <name evidence="3" type="ordered locus">Cyan7425_1479</name>
</gene>
<evidence type="ECO:0008006" key="4">
    <source>
        <dbReference type="Google" id="ProtNLM"/>
    </source>
</evidence>
<accession>B8HPI8</accession>
<dbReference type="STRING" id="395961.Cyan7425_1479"/>
<dbReference type="KEGG" id="cyn:Cyan7425_1479"/>
<organism evidence="3">
    <name type="scientific">Cyanothece sp. (strain PCC 7425 / ATCC 29141)</name>
    <dbReference type="NCBI Taxonomy" id="395961"/>
    <lineage>
        <taxon>Bacteria</taxon>
        <taxon>Bacillati</taxon>
        <taxon>Cyanobacteriota</taxon>
        <taxon>Cyanophyceae</taxon>
        <taxon>Gomontiellales</taxon>
        <taxon>Cyanothecaceae</taxon>
        <taxon>Cyanothece</taxon>
    </lineage>
</organism>
<keyword evidence="2" id="KW-0472">Membrane</keyword>
<reference evidence="3" key="1">
    <citation type="submission" date="2009-01" db="EMBL/GenBank/DDBJ databases">
        <title>Complete sequence of chromosome Cyanothece sp. PCC 7425.</title>
        <authorList>
            <consortium name="US DOE Joint Genome Institute"/>
            <person name="Lucas S."/>
            <person name="Copeland A."/>
            <person name="Lapidus A."/>
            <person name="Glavina del Rio T."/>
            <person name="Dalin E."/>
            <person name="Tice H."/>
            <person name="Bruce D."/>
            <person name="Goodwin L."/>
            <person name="Pitluck S."/>
            <person name="Sims D."/>
            <person name="Meineke L."/>
            <person name="Brettin T."/>
            <person name="Detter J.C."/>
            <person name="Han C."/>
            <person name="Larimer F."/>
            <person name="Land M."/>
            <person name="Hauser L."/>
            <person name="Kyrpides N."/>
            <person name="Ovchinnikova G."/>
            <person name="Liberton M."/>
            <person name="Stoeckel J."/>
            <person name="Banerjee A."/>
            <person name="Singh A."/>
            <person name="Page L."/>
            <person name="Sato H."/>
            <person name="Zhao L."/>
            <person name="Sherman L."/>
            <person name="Pakrasi H."/>
            <person name="Richardson P."/>
        </authorList>
    </citation>
    <scope>NUCLEOTIDE SEQUENCE</scope>
    <source>
        <strain evidence="3">PCC 7425</strain>
    </source>
</reference>
<dbReference type="HOGENOM" id="CLU_019646_1_0_3"/>
<keyword evidence="2" id="KW-0812">Transmembrane</keyword>
<keyword evidence="2" id="KW-1133">Transmembrane helix</keyword>
<dbReference type="OrthoDB" id="503367at2"/>
<dbReference type="EMBL" id="CP001344">
    <property type="protein sequence ID" value="ACL43849.1"/>
    <property type="molecule type" value="Genomic_DNA"/>
</dbReference>
<feature type="compositionally biased region" description="Low complexity" evidence="1">
    <location>
        <begin position="607"/>
        <end position="617"/>
    </location>
</feature>
<evidence type="ECO:0000313" key="3">
    <source>
        <dbReference type="EMBL" id="ACL43849.1"/>
    </source>
</evidence>
<protein>
    <recommendedName>
        <fullName evidence="4">Chromosome segregation ATPase</fullName>
    </recommendedName>
</protein>
<evidence type="ECO:0000256" key="1">
    <source>
        <dbReference type="SAM" id="MobiDB-lite"/>
    </source>
</evidence>
<evidence type="ECO:0000256" key="2">
    <source>
        <dbReference type="SAM" id="Phobius"/>
    </source>
</evidence>
<feature type="transmembrane region" description="Helical" evidence="2">
    <location>
        <begin position="56"/>
        <end position="77"/>
    </location>
</feature>
<dbReference type="AlphaFoldDB" id="B8HPI8"/>
<dbReference type="eggNOG" id="COG0457">
    <property type="taxonomic scope" value="Bacteria"/>
</dbReference>
<name>B8HPI8_CYAP4</name>
<sequence length="617" mass="68095">MKTGYSISLRKLVSRILSRFPRASLTPRQPTPLNASSGGVPAFVHLQTLLSGKAPWWIVPLLVSGSTGLVAGIWILVLPPLPDCQNLPLTASDGERLYCADREARQGNLGALLAALEMVSQWPHDHPLYMQANRLAQEWSTSVLFIARQKMDQGNGKLALDLLSKVPASTPVYQEAQALLVTWQRDAEKGKVILQQAQAALQEQNWQQATEQIRLLGQLGGEYWQQQSRQLIEQIAIEKQAGAQLQRAEDLAQTGVPEDLATAIRLATQVRQNTYAYDRAKKSIEQWSQELLAQVEERRRAGDEAGASALIEKIAPNSSNAINSPAFSQLGKAQSIARRKTLWDYTEALALVRQIDVNSPLHPLAQIQSKVWLEEIQSLAQIQLAQGLAATGQLWGYQLATQQVSLIEPERPQRQQAQQLITQWQQQIDRIEDRPWLEIAQALAHQRQLQQAIQVAQRIVPQRALYAQTQRLIYQWRGEIEAVVDRPLLNRAIELADQGNLSPAIATAAEIAPGRVLYAQAQDLIDEWLKQRDALEAAARRAQTPSTSDNPPEEANESEPAVEPSPIPTDLYSPSPEVLSTPAADSAPTPLEMTSPTPLSPTPGDLAPTPTAQPTTP</sequence>
<proteinExistence type="predicted"/>